<organism evidence="3">
    <name type="scientific">Acromyrmex echinatior</name>
    <name type="common">Panamanian leafcutter ant</name>
    <name type="synonym">Acromyrmex octospinosus echinatior</name>
    <dbReference type="NCBI Taxonomy" id="103372"/>
    <lineage>
        <taxon>Eukaryota</taxon>
        <taxon>Metazoa</taxon>
        <taxon>Ecdysozoa</taxon>
        <taxon>Arthropoda</taxon>
        <taxon>Hexapoda</taxon>
        <taxon>Insecta</taxon>
        <taxon>Pterygota</taxon>
        <taxon>Neoptera</taxon>
        <taxon>Endopterygota</taxon>
        <taxon>Hymenoptera</taxon>
        <taxon>Apocrita</taxon>
        <taxon>Aculeata</taxon>
        <taxon>Formicoidea</taxon>
        <taxon>Formicidae</taxon>
        <taxon>Myrmicinae</taxon>
        <taxon>Acromyrmex</taxon>
    </lineage>
</organism>
<dbReference type="Proteomes" id="UP000007755">
    <property type="component" value="Unassembled WGS sequence"/>
</dbReference>
<accession>F4WNU1</accession>
<dbReference type="AlphaFoldDB" id="F4WNU1"/>
<gene>
    <name evidence="2" type="ORF">G5I_07447</name>
</gene>
<name>F4WNU1_ACREC</name>
<evidence type="ECO:0000256" key="1">
    <source>
        <dbReference type="SAM" id="MobiDB-lite"/>
    </source>
</evidence>
<dbReference type="EMBL" id="GL888238">
    <property type="protein sequence ID" value="EGI64140.1"/>
    <property type="molecule type" value="Genomic_DNA"/>
</dbReference>
<proteinExistence type="predicted"/>
<dbReference type="InParanoid" id="F4WNU1"/>
<reference evidence="2" key="1">
    <citation type="submission" date="2011-02" db="EMBL/GenBank/DDBJ databases">
        <title>The genome of the leaf-cutting ant Acromyrmex echinatior suggests key adaptations to social evolution and fungus farming.</title>
        <authorList>
            <person name="Nygaard S."/>
            <person name="Zhang G."/>
        </authorList>
    </citation>
    <scope>NUCLEOTIDE SEQUENCE</scope>
</reference>
<feature type="compositionally biased region" description="Basic and acidic residues" evidence="1">
    <location>
        <begin position="144"/>
        <end position="170"/>
    </location>
</feature>
<evidence type="ECO:0000313" key="2">
    <source>
        <dbReference type="EMBL" id="EGI64140.1"/>
    </source>
</evidence>
<evidence type="ECO:0000313" key="3">
    <source>
        <dbReference type="Proteomes" id="UP000007755"/>
    </source>
</evidence>
<feature type="region of interest" description="Disordered" evidence="1">
    <location>
        <begin position="127"/>
        <end position="170"/>
    </location>
</feature>
<sequence length="170" mass="19359">MKRVWKDGLDSISQVYARRRTLVSRTHLFSPGIWVNVRRDAVTPVPLDSANVGPTFWVKELNPFDPGLDLVRSQYSREVNARGDGDGKNRNIRSHLIGSGFRQLKWEGVDPKEEGVGILLREEEGEGIVPREEEGNEDFLDSGVDNRRKGEWPRRSVVSEEHPKGSRRDV</sequence>
<keyword evidence="3" id="KW-1185">Reference proteome</keyword>
<protein>
    <submittedName>
        <fullName evidence="2">Uncharacterized protein</fullName>
    </submittedName>
</protein>